<evidence type="ECO:0000313" key="3">
    <source>
        <dbReference type="Proteomes" id="UP000032250"/>
    </source>
</evidence>
<sequence>MKKSFFPLIFLLVLCLSPISLAHAESGRITLNKVTSSPEIIEPGSKFKINFSITNNKEANLKDVVITLVGSEDKKVLTGFSPVGSTNEIYVGHIDGETSKDATIEMACDPNLKAGNYNILVKIGYKLYGEYVEETRIIGLILGNKPNLLITSLDSSNKNGEGKKLSLNFVNSGKSTLKDVMVNVKAKDKTFTKYFGTMESEDENEFKQDLNLSGDIKGTVEISFKDELNKPSKVSQEFSIKGKIDDTNTTKKEKNSSGILGFFKGLLGIGD</sequence>
<dbReference type="HOGENOM" id="CLU_1025648_0_0_9"/>
<reference evidence="2 3" key="1">
    <citation type="submission" date="2014-06" db="EMBL/GenBank/DDBJ databases">
        <title>Genome characterization of distinct group I Clostridium botulinum lineages.</title>
        <authorList>
            <person name="Giordani F."/>
            <person name="Anselmo A."/>
            <person name="Fillo S."/>
            <person name="Palozzi A.M."/>
            <person name="Fortunato A."/>
            <person name="Gentile B."/>
            <person name="Ciammaruconi A."/>
            <person name="Anniballi F."/>
            <person name="De Medici D."/>
            <person name="Lista F."/>
        </authorList>
    </citation>
    <scope>NUCLEOTIDE SEQUENCE [LARGE SCALE GENOMIC DNA]</scope>
    <source>
        <strain evidence="2 3">B2 450</strain>
    </source>
</reference>
<organism evidence="2 3">
    <name type="scientific">Clostridium botulinum B2 450</name>
    <dbReference type="NCBI Taxonomy" id="1379739"/>
    <lineage>
        <taxon>Bacteria</taxon>
        <taxon>Bacillati</taxon>
        <taxon>Bacillota</taxon>
        <taxon>Clostridia</taxon>
        <taxon>Eubacteriales</taxon>
        <taxon>Clostridiaceae</taxon>
        <taxon>Clostridium</taxon>
    </lineage>
</organism>
<dbReference type="OrthoDB" id="1921812at2"/>
<accession>A0A0D1AJB8</accession>
<dbReference type="AlphaFoldDB" id="A0A0D1AJB8"/>
<evidence type="ECO:0008006" key="4">
    <source>
        <dbReference type="Google" id="ProtNLM"/>
    </source>
</evidence>
<dbReference type="Proteomes" id="UP000032250">
    <property type="component" value="Unassembled WGS sequence"/>
</dbReference>
<evidence type="ECO:0000256" key="1">
    <source>
        <dbReference type="SAM" id="SignalP"/>
    </source>
</evidence>
<feature type="signal peptide" evidence="1">
    <location>
        <begin position="1"/>
        <end position="22"/>
    </location>
</feature>
<evidence type="ECO:0000313" key="2">
    <source>
        <dbReference type="EMBL" id="KIS23219.1"/>
    </source>
</evidence>
<protein>
    <recommendedName>
        <fullName evidence="4">CARDB domain-containing protein</fullName>
    </recommendedName>
</protein>
<name>A0A0D1AJB8_CLOBO</name>
<dbReference type="PANTHER" id="PTHR35902">
    <property type="entry name" value="S-LAYER DOMAIN-LIKE PROTEIN-RELATED"/>
    <property type="match status" value="1"/>
</dbReference>
<keyword evidence="1" id="KW-0732">Signal</keyword>
<dbReference type="PATRIC" id="fig|1379739.3.peg.1597"/>
<dbReference type="RefSeq" id="WP_003487048.1">
    <property type="nucleotide sequence ID" value="NZ_JXSU01000007.1"/>
</dbReference>
<dbReference type="EMBL" id="JXSU01000007">
    <property type="protein sequence ID" value="KIS23219.1"/>
    <property type="molecule type" value="Genomic_DNA"/>
</dbReference>
<feature type="chain" id="PRO_5039295241" description="CARDB domain-containing protein" evidence="1">
    <location>
        <begin position="23"/>
        <end position="271"/>
    </location>
</feature>
<comment type="caution">
    <text evidence="2">The sequence shown here is derived from an EMBL/GenBank/DDBJ whole genome shotgun (WGS) entry which is preliminary data.</text>
</comment>
<gene>
    <name evidence="2" type="ORF">N495_06325</name>
</gene>
<proteinExistence type="predicted"/>
<dbReference type="PANTHER" id="PTHR35902:SF3">
    <property type="entry name" value="NPCBM-ASSOCIATED, NEW3 DOMAIN OF ALPHA-GALACTOSIDASE"/>
    <property type="match status" value="1"/>
</dbReference>